<sequence length="102" mass="11131">MGLLFHSFASNSWRKPLQLIDCWLPEPRTGAATPRAASTPSASPTVRRFARAGWLGRSAANGPREHDGRVALAGRIDEVCRELDRLAAQDEAAPARLRRQAA</sequence>
<protein>
    <submittedName>
        <fullName evidence="1">Uncharacterized protein</fullName>
    </submittedName>
</protein>
<organism evidence="1 2">
    <name type="scientific">Hydrogenophaga intermedia</name>
    <dbReference type="NCBI Taxonomy" id="65786"/>
    <lineage>
        <taxon>Bacteria</taxon>
        <taxon>Pseudomonadati</taxon>
        <taxon>Pseudomonadota</taxon>
        <taxon>Betaproteobacteria</taxon>
        <taxon>Burkholderiales</taxon>
        <taxon>Comamonadaceae</taxon>
        <taxon>Hydrogenophaga</taxon>
    </lineage>
</organism>
<proteinExistence type="predicted"/>
<gene>
    <name evidence="1" type="ORF">BN948_01081</name>
</gene>
<accession>A0A1L1PMY0</accession>
<dbReference type="AlphaFoldDB" id="A0A1L1PMY0"/>
<dbReference type="RefSeq" id="WP_009519231.1">
    <property type="nucleotide sequence ID" value="NZ_CCAE010000005.1"/>
</dbReference>
<dbReference type="Proteomes" id="UP000028878">
    <property type="component" value="Unassembled WGS sequence"/>
</dbReference>
<dbReference type="EMBL" id="CCAE010000005">
    <property type="protein sequence ID" value="CDN86675.1"/>
    <property type="molecule type" value="Genomic_DNA"/>
</dbReference>
<evidence type="ECO:0000313" key="2">
    <source>
        <dbReference type="Proteomes" id="UP000028878"/>
    </source>
</evidence>
<keyword evidence="2" id="KW-1185">Reference proteome</keyword>
<name>A0A1L1PMY0_HYDIT</name>
<reference evidence="2" key="1">
    <citation type="submission" date="2014-11" db="EMBL/GenBank/DDBJ databases">
        <title>Draft genome sequence of Hydrogenophaga intermedia S1.</title>
        <authorList>
            <person name="Gan H.M."/>
            <person name="Chew T.H."/>
            <person name="Stolz A."/>
        </authorList>
    </citation>
    <scope>NUCLEOTIDE SEQUENCE [LARGE SCALE GENOMIC DNA]</scope>
    <source>
        <strain evidence="2">S1</strain>
    </source>
</reference>
<evidence type="ECO:0000313" key="1">
    <source>
        <dbReference type="EMBL" id="CDN86675.1"/>
    </source>
</evidence>